<dbReference type="EMBL" id="LNUW01000027">
    <property type="protein sequence ID" value="KXG86183.1"/>
    <property type="molecule type" value="Genomic_DNA"/>
</dbReference>
<dbReference type="NCBIfam" id="TIGR03558">
    <property type="entry name" value="oxido_grp_1"/>
    <property type="match status" value="1"/>
</dbReference>
<protein>
    <recommendedName>
        <fullName evidence="2">Luciferase-like monooxygenase</fullName>
    </recommendedName>
</protein>
<dbReference type="OrthoDB" id="9780518at2"/>
<dbReference type="AlphaFoldDB" id="A0A135P441"/>
<evidence type="ECO:0000256" key="2">
    <source>
        <dbReference type="ARBA" id="ARBA00074555"/>
    </source>
</evidence>
<dbReference type="GO" id="GO:0004497">
    <property type="term" value="F:monooxygenase activity"/>
    <property type="evidence" value="ECO:0007669"/>
    <property type="project" value="UniProtKB-KW"/>
</dbReference>
<dbReference type="InterPro" id="IPR011251">
    <property type="entry name" value="Luciferase-like_dom"/>
</dbReference>
<dbReference type="PANTHER" id="PTHR30137">
    <property type="entry name" value="LUCIFERASE-LIKE MONOOXYGENASE"/>
    <property type="match status" value="1"/>
</dbReference>
<dbReference type="Pfam" id="PF00296">
    <property type="entry name" value="Bac_luciferase"/>
    <property type="match status" value="1"/>
</dbReference>
<dbReference type="GO" id="GO:0005829">
    <property type="term" value="C:cytosol"/>
    <property type="evidence" value="ECO:0007669"/>
    <property type="project" value="TreeGrafter"/>
</dbReference>
<sequence length="333" mass="36305">MIPFSILDLSPVGEGENVSKALENSRRMAIHVEDHGYERVWLAEHHGMPGIASAATSLVIAHVGAATKRIRVGSGGIMLPNHSPLVIAEQFGTLAALLPGRVDLGLGRAPGTDMRTARALRRNLDAGAENFPQDILELQQYLGQPIQDQAILSVPGMNTNVPIWLLGSSVYSAHLAAALGLPYSFASHFAPDMLMDAIAIYRERFQPSATLSKPYVMVGVMGVGADTDEEAQHLFTSAQQQFVNLRKNIRTQFPKPVESMDAHWSDMERITVDHTLRYAVVGSHTTVERKLADFLSDTGADELIISMPVHDIEKRLRSVEVFAEVRGGLKLAA</sequence>
<dbReference type="STRING" id="2052828.ATO67_03180"/>
<keyword evidence="4" id="KW-0560">Oxidoreductase</keyword>
<dbReference type="InterPro" id="IPR036661">
    <property type="entry name" value="Luciferase-like_sf"/>
</dbReference>
<evidence type="ECO:0000256" key="1">
    <source>
        <dbReference type="ARBA" id="ARBA00007789"/>
    </source>
</evidence>
<evidence type="ECO:0000313" key="4">
    <source>
        <dbReference type="EMBL" id="KXG86183.1"/>
    </source>
</evidence>
<dbReference type="InterPro" id="IPR019949">
    <property type="entry name" value="CmoO-like"/>
</dbReference>
<organism evidence="4 5">
    <name type="scientific">Agrobacterium bohemicum</name>
    <dbReference type="NCBI Taxonomy" id="2052828"/>
    <lineage>
        <taxon>Bacteria</taxon>
        <taxon>Pseudomonadati</taxon>
        <taxon>Pseudomonadota</taxon>
        <taxon>Alphaproteobacteria</taxon>
        <taxon>Hyphomicrobiales</taxon>
        <taxon>Rhizobiaceae</taxon>
        <taxon>Rhizobium/Agrobacterium group</taxon>
        <taxon>Agrobacterium</taxon>
    </lineage>
</organism>
<dbReference type="Gene3D" id="3.20.20.30">
    <property type="entry name" value="Luciferase-like domain"/>
    <property type="match status" value="1"/>
</dbReference>
<accession>A0A135P441</accession>
<gene>
    <name evidence="4" type="ORF">ATO67_03180</name>
</gene>
<proteinExistence type="predicted"/>
<dbReference type="PANTHER" id="PTHR30137:SF6">
    <property type="entry name" value="LUCIFERASE-LIKE MONOOXYGENASE"/>
    <property type="match status" value="1"/>
</dbReference>
<name>A0A135P441_9HYPH</name>
<evidence type="ECO:0000313" key="5">
    <source>
        <dbReference type="Proteomes" id="UP000070498"/>
    </source>
</evidence>
<dbReference type="FunFam" id="3.20.20.30:FF:000002">
    <property type="entry name" value="LLM class flavin-dependent oxidoreductase"/>
    <property type="match status" value="1"/>
</dbReference>
<comment type="caution">
    <text evidence="4">The sequence shown here is derived from an EMBL/GenBank/DDBJ whole genome shotgun (WGS) entry which is preliminary data.</text>
</comment>
<reference evidence="4 5" key="1">
    <citation type="submission" date="2015-11" db="EMBL/GenBank/DDBJ databases">
        <title>Draft genome sequence of Agrobacterium sp. R89-1.</title>
        <authorList>
            <person name="Zahradnik J."/>
            <person name="Kyslikova E."/>
            <person name="Palyzova A."/>
            <person name="Kyslik P."/>
        </authorList>
    </citation>
    <scope>NUCLEOTIDE SEQUENCE [LARGE SCALE GENOMIC DNA]</scope>
    <source>
        <strain evidence="4 5">R89-1</strain>
    </source>
</reference>
<feature type="domain" description="Luciferase-like" evidence="3">
    <location>
        <begin position="4"/>
        <end position="301"/>
    </location>
</feature>
<evidence type="ECO:0000259" key="3">
    <source>
        <dbReference type="Pfam" id="PF00296"/>
    </source>
</evidence>
<keyword evidence="5" id="KW-1185">Reference proteome</keyword>
<dbReference type="GO" id="GO:0016705">
    <property type="term" value="F:oxidoreductase activity, acting on paired donors, with incorporation or reduction of molecular oxygen"/>
    <property type="evidence" value="ECO:0007669"/>
    <property type="project" value="InterPro"/>
</dbReference>
<dbReference type="RefSeq" id="WP_067644302.1">
    <property type="nucleotide sequence ID" value="NZ_KQ961024.1"/>
</dbReference>
<comment type="similarity">
    <text evidence="1">To bacterial alkanal monooxygenase alpha and beta chains.</text>
</comment>
<dbReference type="Proteomes" id="UP000070498">
    <property type="component" value="Unassembled WGS sequence"/>
</dbReference>
<keyword evidence="4" id="KW-0503">Monooxygenase</keyword>
<dbReference type="SUPFAM" id="SSF51679">
    <property type="entry name" value="Bacterial luciferase-like"/>
    <property type="match status" value="1"/>
</dbReference>
<dbReference type="InterPro" id="IPR050766">
    <property type="entry name" value="Bact_Lucif_Oxidored"/>
</dbReference>